<feature type="compositionally biased region" description="Polar residues" evidence="3">
    <location>
        <begin position="1009"/>
        <end position="1021"/>
    </location>
</feature>
<name>A0A5N6U5R0_ASPAV</name>
<feature type="compositionally biased region" description="Low complexity" evidence="3">
    <location>
        <begin position="804"/>
        <end position="815"/>
    </location>
</feature>
<dbReference type="SMART" id="SM00360">
    <property type="entry name" value="RRM"/>
    <property type="match status" value="1"/>
</dbReference>
<reference evidence="5 6" key="1">
    <citation type="submission" date="2019-04" db="EMBL/GenBank/DDBJ databases">
        <title>Friends and foes A comparative genomics study of 23 Aspergillus species from section Flavi.</title>
        <authorList>
            <consortium name="DOE Joint Genome Institute"/>
            <person name="Kjaerbolling I."/>
            <person name="Vesth T."/>
            <person name="Frisvad J.C."/>
            <person name="Nybo J.L."/>
            <person name="Theobald S."/>
            <person name="Kildgaard S."/>
            <person name="Isbrandt T."/>
            <person name="Kuo A."/>
            <person name="Sato A."/>
            <person name="Lyhne E.K."/>
            <person name="Kogle M.E."/>
            <person name="Wiebenga A."/>
            <person name="Kun R.S."/>
            <person name="Lubbers R.J."/>
            <person name="Makela M.R."/>
            <person name="Barry K."/>
            <person name="Chovatia M."/>
            <person name="Clum A."/>
            <person name="Daum C."/>
            <person name="Haridas S."/>
            <person name="He G."/>
            <person name="LaButti K."/>
            <person name="Lipzen A."/>
            <person name="Mondo S."/>
            <person name="Riley R."/>
            <person name="Salamov A."/>
            <person name="Simmons B.A."/>
            <person name="Magnuson J.K."/>
            <person name="Henrissat B."/>
            <person name="Mortensen U.H."/>
            <person name="Larsen T.O."/>
            <person name="Devries R.P."/>
            <person name="Grigoriev I.V."/>
            <person name="Machida M."/>
            <person name="Baker S.E."/>
            <person name="Andersen M.R."/>
        </authorList>
    </citation>
    <scope>NUCLEOTIDE SEQUENCE [LARGE SCALE GENOMIC DNA]</scope>
    <source>
        <strain evidence="5 6">IBT 18842</strain>
    </source>
</reference>
<feature type="compositionally biased region" description="Polar residues" evidence="3">
    <location>
        <begin position="917"/>
        <end position="932"/>
    </location>
</feature>
<feature type="region of interest" description="Disordered" evidence="3">
    <location>
        <begin position="498"/>
        <end position="612"/>
    </location>
</feature>
<keyword evidence="1 2" id="KW-0694">RNA-binding</keyword>
<evidence type="ECO:0000313" key="5">
    <source>
        <dbReference type="EMBL" id="KAE8153936.1"/>
    </source>
</evidence>
<dbReference type="InterPro" id="IPR012677">
    <property type="entry name" value="Nucleotide-bd_a/b_plait_sf"/>
</dbReference>
<feature type="region of interest" description="Disordered" evidence="3">
    <location>
        <begin position="188"/>
        <end position="214"/>
    </location>
</feature>
<evidence type="ECO:0000259" key="4">
    <source>
        <dbReference type="PROSITE" id="PS50102"/>
    </source>
</evidence>
<dbReference type="InterPro" id="IPR052462">
    <property type="entry name" value="SLIRP/GR-RBP-like"/>
</dbReference>
<dbReference type="InterPro" id="IPR035979">
    <property type="entry name" value="RBD_domain_sf"/>
</dbReference>
<dbReference type="GO" id="GO:0003723">
    <property type="term" value="F:RNA binding"/>
    <property type="evidence" value="ECO:0007669"/>
    <property type="project" value="UniProtKB-UniRule"/>
</dbReference>
<feature type="compositionally biased region" description="Basic and acidic residues" evidence="3">
    <location>
        <begin position="965"/>
        <end position="987"/>
    </location>
</feature>
<feature type="compositionally biased region" description="Polar residues" evidence="3">
    <location>
        <begin position="358"/>
        <end position="369"/>
    </location>
</feature>
<feature type="compositionally biased region" description="Polar residues" evidence="3">
    <location>
        <begin position="144"/>
        <end position="154"/>
    </location>
</feature>
<dbReference type="Proteomes" id="UP000325780">
    <property type="component" value="Unassembled WGS sequence"/>
</dbReference>
<keyword evidence="6" id="KW-1185">Reference proteome</keyword>
<feature type="compositionally biased region" description="Low complexity" evidence="3">
    <location>
        <begin position="431"/>
        <end position="444"/>
    </location>
</feature>
<evidence type="ECO:0000256" key="2">
    <source>
        <dbReference type="PROSITE-ProRule" id="PRU00176"/>
    </source>
</evidence>
<evidence type="ECO:0000313" key="6">
    <source>
        <dbReference type="Proteomes" id="UP000325780"/>
    </source>
</evidence>
<sequence length="1079" mass="117422">MLKPFQIRDLHRSSSHDDLSGSSILNDHVIRSNHRAPQQGIVQLSASEYDEIATNHPRARLTYTDDDDGELITVGSSLELSQRLEEPIDMPSPMYLVPQSEQMHFFDIRRSNSVKNLWKKFEYKPHFEGPESPKEISMAPKATEATQSNAQGELSSHRENSDSAAINESEPLLAAFETELARIMSSTDLTGDNNAQSGTSNTELQPRTESSRRQYPSAALMNALQNLIEGAETISTGVRSRLPEFERQLQNFQRALPEHVGSSVQGALAALENQTRSLVAALNDTATARGQETMELIQSELPTSAATVEGLHNMASELGHMGHTLFEAFKFDLGCNDSNRRSQGSSDSIPNLPGPSNLGHTGSTTTTPADQPAISCDSQQAGLAREVPNETRLSSIDAGNDSSMLPESRKSLHTQETVPATGGESGRSTEQRQQSETTSQGSSSQDEHTRVAGSWPRSQHGQFPWRDPISVPFSRSEWLAPPPVPVFWPLDVPQPPHAFHHHGSIPHPPHHAHPHGPPHGPPPHGPPPHGPPHHGPPHHGPHSHGHHLHGPRPQRPPRHGPPHGLQHNRPPPPPCEPRLSYTHGPPLPPLPPGAPHAHKILGPPPCESHSMPRVSQNVLRHPYPQAASSGVQDRNMNWSTLNDADHVPNSTSTDNGDKTALFIGNVAFSATESTVRNVFASGGFIVDVHLPLDSETGRHAGFGYLHFPSIHAARAALDALQGFHIDGHSINLEFSDHAPIAMVRTTQGRGEGVLPNRCSITAPPHQTPSPQRINVKGKTSAINEQRPAPLKVSDLCSADSHQPANEASSANNSLVSSSLLDTERLNALYPPLSEGSTPRRVASHTAPTQFPDLSRELEESRFPPVSQLDAHFLAENRREAGSSSDTPTEKETPAIVTKPDVASEVAPQNLPGAFPQDPQSILQEQPESSTAAHVTEPVASPPILRPKSMRTSNLSRRLSGPWDGLRTDEFHDTPRSLRRRATERQSLRDGAIMGPRSIHGRRPFYNVSPRPSTSTAEYNTTGQRRIDDCVSTLANLGYGSAEEGGLQRIAVYAAAVDGRVSDAIEMIEEERKAYEQQTK</sequence>
<feature type="compositionally biased region" description="Polar residues" evidence="3">
    <location>
        <begin position="188"/>
        <end position="208"/>
    </location>
</feature>
<dbReference type="PROSITE" id="PS50102">
    <property type="entry name" value="RRM"/>
    <property type="match status" value="1"/>
</dbReference>
<gene>
    <name evidence="5" type="ORF">BDV25DRAFT_148341</name>
</gene>
<feature type="compositionally biased region" description="Basic residues" evidence="3">
    <location>
        <begin position="531"/>
        <end position="561"/>
    </location>
</feature>
<feature type="compositionally biased region" description="Pro residues" evidence="3">
    <location>
        <begin position="517"/>
        <end position="530"/>
    </location>
</feature>
<feature type="region of interest" description="Disordered" evidence="3">
    <location>
        <begin position="752"/>
        <end position="775"/>
    </location>
</feature>
<feature type="region of interest" description="Disordered" evidence="3">
    <location>
        <begin position="877"/>
        <end position="1021"/>
    </location>
</feature>
<feature type="region of interest" description="Disordered" evidence="3">
    <location>
        <begin position="1"/>
        <end position="22"/>
    </location>
</feature>
<dbReference type="OrthoDB" id="193499at2759"/>
<feature type="compositionally biased region" description="Pro residues" evidence="3">
    <location>
        <begin position="585"/>
        <end position="594"/>
    </location>
</feature>
<dbReference type="SUPFAM" id="SSF54928">
    <property type="entry name" value="RNA-binding domain, RBD"/>
    <property type="match status" value="1"/>
</dbReference>
<feature type="compositionally biased region" description="Basic residues" evidence="3">
    <location>
        <begin position="498"/>
        <end position="516"/>
    </location>
</feature>
<evidence type="ECO:0000256" key="1">
    <source>
        <dbReference type="ARBA" id="ARBA00022884"/>
    </source>
</evidence>
<dbReference type="InterPro" id="IPR000504">
    <property type="entry name" value="RRM_dom"/>
</dbReference>
<dbReference type="AlphaFoldDB" id="A0A5N6U5R0"/>
<evidence type="ECO:0000256" key="3">
    <source>
        <dbReference type="SAM" id="MobiDB-lite"/>
    </source>
</evidence>
<feature type="region of interest" description="Disordered" evidence="3">
    <location>
        <begin position="126"/>
        <end position="166"/>
    </location>
</feature>
<accession>A0A5N6U5R0</accession>
<dbReference type="EMBL" id="ML742033">
    <property type="protein sequence ID" value="KAE8153936.1"/>
    <property type="molecule type" value="Genomic_DNA"/>
</dbReference>
<feature type="region of interest" description="Disordered" evidence="3">
    <location>
        <begin position="795"/>
        <end position="815"/>
    </location>
</feature>
<feature type="compositionally biased region" description="Basic and acidic residues" evidence="3">
    <location>
        <begin position="1"/>
        <end position="19"/>
    </location>
</feature>
<organism evidence="5 6">
    <name type="scientific">Aspergillus avenaceus</name>
    <dbReference type="NCBI Taxonomy" id="36643"/>
    <lineage>
        <taxon>Eukaryota</taxon>
        <taxon>Fungi</taxon>
        <taxon>Dikarya</taxon>
        <taxon>Ascomycota</taxon>
        <taxon>Pezizomycotina</taxon>
        <taxon>Eurotiomycetes</taxon>
        <taxon>Eurotiomycetidae</taxon>
        <taxon>Eurotiales</taxon>
        <taxon>Aspergillaceae</taxon>
        <taxon>Aspergillus</taxon>
        <taxon>Aspergillus subgen. Circumdati</taxon>
    </lineage>
</organism>
<feature type="domain" description="RRM" evidence="4">
    <location>
        <begin position="659"/>
        <end position="737"/>
    </location>
</feature>
<dbReference type="PANTHER" id="PTHR48027">
    <property type="entry name" value="HETEROGENEOUS NUCLEAR RIBONUCLEOPROTEIN 87F-RELATED"/>
    <property type="match status" value="1"/>
</dbReference>
<feature type="region of interest" description="Disordered" evidence="3">
    <location>
        <begin position="339"/>
        <end position="465"/>
    </location>
</feature>
<feature type="region of interest" description="Disordered" evidence="3">
    <location>
        <begin position="829"/>
        <end position="863"/>
    </location>
</feature>
<proteinExistence type="predicted"/>
<protein>
    <recommendedName>
        <fullName evidence="4">RRM domain-containing protein</fullName>
    </recommendedName>
</protein>
<dbReference type="Pfam" id="PF00076">
    <property type="entry name" value="RRM_1"/>
    <property type="match status" value="1"/>
</dbReference>
<dbReference type="Gene3D" id="3.30.70.330">
    <property type="match status" value="1"/>
</dbReference>